<keyword evidence="3" id="KW-1185">Reference proteome</keyword>
<accession>A0AA38WL97</accession>
<dbReference type="EMBL" id="JARYMX010000001">
    <property type="protein sequence ID" value="KAJ9565292.1"/>
    <property type="molecule type" value="Genomic_DNA"/>
</dbReference>
<gene>
    <name evidence="2" type="ORF">OSB04_001258</name>
</gene>
<protein>
    <recommendedName>
        <fullName evidence="4">Reverse transcriptase domain-containing protein</fullName>
    </recommendedName>
</protein>
<comment type="caution">
    <text evidence="2">The sequence shown here is derived from an EMBL/GenBank/DDBJ whole genome shotgun (WGS) entry which is preliminary data.</text>
</comment>
<feature type="compositionally biased region" description="Basic and acidic residues" evidence="1">
    <location>
        <begin position="120"/>
        <end position="130"/>
    </location>
</feature>
<sequence length="164" mass="17992">MPRHATSDATLKLFPGKLSSRWTGPFTIAKVHTYGAIELIDPEKGTTFKVNGQRVKLFYTSAETAESGAGYCSCRRGRDIFFQTSINSDSLFVSLTFLSSPSRLSSFSRHQTDAAGDCDAAGHPRTQDNRKYKRTSPVVLSATSVPTITITAFDFNHPHLSIVD</sequence>
<organism evidence="2 3">
    <name type="scientific">Centaurea solstitialis</name>
    <name type="common">yellow star-thistle</name>
    <dbReference type="NCBI Taxonomy" id="347529"/>
    <lineage>
        <taxon>Eukaryota</taxon>
        <taxon>Viridiplantae</taxon>
        <taxon>Streptophyta</taxon>
        <taxon>Embryophyta</taxon>
        <taxon>Tracheophyta</taxon>
        <taxon>Spermatophyta</taxon>
        <taxon>Magnoliopsida</taxon>
        <taxon>eudicotyledons</taxon>
        <taxon>Gunneridae</taxon>
        <taxon>Pentapetalae</taxon>
        <taxon>asterids</taxon>
        <taxon>campanulids</taxon>
        <taxon>Asterales</taxon>
        <taxon>Asteraceae</taxon>
        <taxon>Carduoideae</taxon>
        <taxon>Cardueae</taxon>
        <taxon>Centaureinae</taxon>
        <taxon>Centaurea</taxon>
    </lineage>
</organism>
<evidence type="ECO:0000256" key="1">
    <source>
        <dbReference type="SAM" id="MobiDB-lite"/>
    </source>
</evidence>
<name>A0AA38WL97_9ASTR</name>
<proteinExistence type="predicted"/>
<dbReference type="Proteomes" id="UP001172457">
    <property type="component" value="Chromosome 1"/>
</dbReference>
<feature type="region of interest" description="Disordered" evidence="1">
    <location>
        <begin position="113"/>
        <end position="134"/>
    </location>
</feature>
<evidence type="ECO:0000313" key="2">
    <source>
        <dbReference type="EMBL" id="KAJ9565292.1"/>
    </source>
</evidence>
<evidence type="ECO:0008006" key="4">
    <source>
        <dbReference type="Google" id="ProtNLM"/>
    </source>
</evidence>
<evidence type="ECO:0000313" key="3">
    <source>
        <dbReference type="Proteomes" id="UP001172457"/>
    </source>
</evidence>
<reference evidence="2" key="1">
    <citation type="submission" date="2023-03" db="EMBL/GenBank/DDBJ databases">
        <title>Chromosome-scale reference genome and RAD-based genetic map of yellow starthistle (Centaurea solstitialis) reveal putative structural variation and QTLs associated with invader traits.</title>
        <authorList>
            <person name="Reatini B."/>
            <person name="Cang F.A."/>
            <person name="Jiang Q."/>
            <person name="Mckibben M.T.W."/>
            <person name="Barker M.S."/>
            <person name="Rieseberg L.H."/>
            <person name="Dlugosch K.M."/>
        </authorList>
    </citation>
    <scope>NUCLEOTIDE SEQUENCE</scope>
    <source>
        <strain evidence="2">CAN-66</strain>
        <tissue evidence="2">Leaf</tissue>
    </source>
</reference>
<dbReference type="AlphaFoldDB" id="A0AA38WL97"/>